<dbReference type="Pfam" id="PF12499">
    <property type="entry name" value="DUF3707"/>
    <property type="match status" value="1"/>
</dbReference>
<dbReference type="EMBL" id="BNCQ01000008">
    <property type="protein sequence ID" value="GIM00869.1"/>
    <property type="molecule type" value="Genomic_DNA"/>
</dbReference>
<gene>
    <name evidence="3" type="ORF">Vretimale_5766</name>
</gene>
<feature type="region of interest" description="Disordered" evidence="1">
    <location>
        <begin position="195"/>
        <end position="225"/>
    </location>
</feature>
<dbReference type="Proteomes" id="UP000722791">
    <property type="component" value="Unassembled WGS sequence"/>
</dbReference>
<dbReference type="InterPro" id="IPR024616">
    <property type="entry name" value="Pherophorin"/>
</dbReference>
<evidence type="ECO:0000313" key="3">
    <source>
        <dbReference type="EMBL" id="GIM00869.1"/>
    </source>
</evidence>
<protein>
    <recommendedName>
        <fullName evidence="2">Pherophorin domain-containing protein</fullName>
    </recommendedName>
</protein>
<proteinExistence type="predicted"/>
<dbReference type="AlphaFoldDB" id="A0A8J4G667"/>
<evidence type="ECO:0000259" key="2">
    <source>
        <dbReference type="Pfam" id="PF12499"/>
    </source>
</evidence>
<feature type="domain" description="Pherophorin" evidence="2">
    <location>
        <begin position="4"/>
        <end position="148"/>
    </location>
</feature>
<accession>A0A8J4G667</accession>
<reference evidence="3" key="1">
    <citation type="journal article" date="2021" name="Proc. Natl. Acad. Sci. U.S.A.">
        <title>Three genomes in the algal genus Volvox reveal the fate of a haploid sex-determining region after a transition to homothallism.</title>
        <authorList>
            <person name="Yamamoto K."/>
            <person name="Hamaji T."/>
            <person name="Kawai-Toyooka H."/>
            <person name="Matsuzaki R."/>
            <person name="Takahashi F."/>
            <person name="Nishimura Y."/>
            <person name="Kawachi M."/>
            <person name="Noguchi H."/>
            <person name="Minakuchi Y."/>
            <person name="Umen J.G."/>
            <person name="Toyoda A."/>
            <person name="Nozaki H."/>
        </authorList>
    </citation>
    <scope>NUCLEOTIDE SEQUENCE</scope>
    <source>
        <strain evidence="3">NIES-3785</strain>
    </source>
</reference>
<comment type="caution">
    <text evidence="3">The sequence shown here is derived from an EMBL/GenBank/DDBJ whole genome shotgun (WGS) entry which is preliminary data.</text>
</comment>
<organism evidence="3 4">
    <name type="scientific">Volvox reticuliferus</name>
    <dbReference type="NCBI Taxonomy" id="1737510"/>
    <lineage>
        <taxon>Eukaryota</taxon>
        <taxon>Viridiplantae</taxon>
        <taxon>Chlorophyta</taxon>
        <taxon>core chlorophytes</taxon>
        <taxon>Chlorophyceae</taxon>
        <taxon>CS clade</taxon>
        <taxon>Chlamydomonadales</taxon>
        <taxon>Volvocaceae</taxon>
        <taxon>Volvox</taxon>
    </lineage>
</organism>
<name>A0A8J4G667_9CHLO</name>
<evidence type="ECO:0000313" key="4">
    <source>
        <dbReference type="Proteomes" id="UP000722791"/>
    </source>
</evidence>
<sequence>MFESPYRLSSTAKAFGGGKYCFTLNVVPTPGCTSHCCTKADVKNMEFDVRKECKARGMAVKVTVNGAPTVMGANFDLSDHGPLGRTILRLTQLGLGLDSNGTEVCITLVTNNADNGCTTLEELCMPPPGQPAGICSAVLFNTQLDCCPISNVNTPNPMAPVVLALPLPSPPLQSLPSPSVLPLLPAPPPPRLSFSFSIASRPPSPPSPPSSPLPSPPLPSAPPSYSSPPFLSPPFPLLASASNPLPTPTPCTFCTYLTITPRNPLYPINITKSQCYIFVEIVVADIVARAQMEDAILRSDSPAISCANNQVKICGLFASDAEGAKLQPWIEARVTGWLSIVTDLATCPAFLNGYDVAVATGGDGQWPNLPASCLNATRTVACRPQEIPFPKFA</sequence>
<evidence type="ECO:0000256" key="1">
    <source>
        <dbReference type="SAM" id="MobiDB-lite"/>
    </source>
</evidence>
<feature type="compositionally biased region" description="Pro residues" evidence="1">
    <location>
        <begin position="202"/>
        <end position="225"/>
    </location>
</feature>